<keyword evidence="2" id="KW-1185">Reference proteome</keyword>
<reference evidence="1" key="1">
    <citation type="submission" date="2023-07" db="EMBL/GenBank/DDBJ databases">
        <authorList>
            <consortium name="AG Swart"/>
            <person name="Singh M."/>
            <person name="Singh A."/>
            <person name="Seah K."/>
            <person name="Emmerich C."/>
        </authorList>
    </citation>
    <scope>NUCLEOTIDE SEQUENCE</scope>
    <source>
        <strain evidence="1">DP1</strain>
    </source>
</reference>
<evidence type="ECO:0000313" key="1">
    <source>
        <dbReference type="EMBL" id="CAI2362054.1"/>
    </source>
</evidence>
<dbReference type="EMBL" id="CAMPGE010003231">
    <property type="protein sequence ID" value="CAI2362054.1"/>
    <property type="molecule type" value="Genomic_DNA"/>
</dbReference>
<name>A0AAD1X5Y7_EUPCR</name>
<organism evidence="1 2">
    <name type="scientific">Euplotes crassus</name>
    <dbReference type="NCBI Taxonomy" id="5936"/>
    <lineage>
        <taxon>Eukaryota</taxon>
        <taxon>Sar</taxon>
        <taxon>Alveolata</taxon>
        <taxon>Ciliophora</taxon>
        <taxon>Intramacronucleata</taxon>
        <taxon>Spirotrichea</taxon>
        <taxon>Hypotrichia</taxon>
        <taxon>Euplotida</taxon>
        <taxon>Euplotidae</taxon>
        <taxon>Moneuplotes</taxon>
    </lineage>
</organism>
<evidence type="ECO:0000313" key="2">
    <source>
        <dbReference type="Proteomes" id="UP001295684"/>
    </source>
</evidence>
<sequence>MNQSENLLFTKEAFPMNLWHEQIPEIFEMEANFNQTPTIFDQKCELQLSGDLELWSGAEERGCGGGNCCECGRREMEKREEEREVDSVCRGDDEESLVLESSMKEDSPGDSLINSRFRENACTLNETLNADEKHFILLSNSSKEKTRGDMEVKKAFRLIRKFYKNLFKSNNSEIVRKRYTNCDSSQLFLGMRNMLQTIMPDDLITDDIVHYTIGILGIIKKHKLECSEALKQEVADFLETSRHFTIKNSSFY</sequence>
<comment type="caution">
    <text evidence="1">The sequence shown here is derived from an EMBL/GenBank/DDBJ whole genome shotgun (WGS) entry which is preliminary data.</text>
</comment>
<dbReference type="Proteomes" id="UP001295684">
    <property type="component" value="Unassembled WGS sequence"/>
</dbReference>
<proteinExistence type="predicted"/>
<protein>
    <submittedName>
        <fullName evidence="1">Uncharacterized protein</fullName>
    </submittedName>
</protein>
<accession>A0AAD1X5Y7</accession>
<dbReference type="AlphaFoldDB" id="A0AAD1X5Y7"/>
<gene>
    <name evidence="1" type="ORF">ECRASSUSDP1_LOCUS3371</name>
</gene>